<feature type="binding site" evidence="7">
    <location>
        <begin position="83"/>
        <end position="90"/>
    </location>
    <ligand>
        <name>ATP</name>
        <dbReference type="ChEBI" id="CHEBI:30616"/>
    </ligand>
</feature>
<evidence type="ECO:0000256" key="8">
    <source>
        <dbReference type="RuleBase" id="RU000394"/>
    </source>
</evidence>
<dbReference type="InterPro" id="IPR001752">
    <property type="entry name" value="Kinesin_motor_dom"/>
</dbReference>
<evidence type="ECO:0000256" key="5">
    <source>
        <dbReference type="ARBA" id="ARBA00023054"/>
    </source>
</evidence>
<organism evidence="11 12">
    <name type="scientific">Panagrellus redivivus</name>
    <name type="common">Microworm</name>
    <dbReference type="NCBI Taxonomy" id="6233"/>
    <lineage>
        <taxon>Eukaryota</taxon>
        <taxon>Metazoa</taxon>
        <taxon>Ecdysozoa</taxon>
        <taxon>Nematoda</taxon>
        <taxon>Chromadorea</taxon>
        <taxon>Rhabditida</taxon>
        <taxon>Tylenchina</taxon>
        <taxon>Panagrolaimomorpha</taxon>
        <taxon>Panagrolaimoidea</taxon>
        <taxon>Panagrolaimidae</taxon>
        <taxon>Panagrellus</taxon>
    </lineage>
</organism>
<reference evidence="12" key="2">
    <citation type="submission" date="2020-10" db="UniProtKB">
        <authorList>
            <consortium name="WormBaseParasite"/>
        </authorList>
    </citation>
    <scope>IDENTIFICATION</scope>
</reference>
<comment type="similarity">
    <text evidence="7 8">Belongs to the TRAFAC class myosin-kinesin ATPase superfamily. Kinesin family.</text>
</comment>
<dbReference type="PANTHER" id="PTHR47969">
    <property type="entry name" value="CHROMOSOME-ASSOCIATED KINESIN KIF4A-RELATED"/>
    <property type="match status" value="1"/>
</dbReference>
<dbReference type="PANTHER" id="PTHR47969:SF15">
    <property type="entry name" value="CHROMOSOME-ASSOCIATED KINESIN KIF4A-RELATED"/>
    <property type="match status" value="1"/>
</dbReference>
<evidence type="ECO:0000313" key="11">
    <source>
        <dbReference type="Proteomes" id="UP000492821"/>
    </source>
</evidence>
<dbReference type="Gene3D" id="1.10.287.1490">
    <property type="match status" value="1"/>
</dbReference>
<dbReference type="GO" id="GO:0008017">
    <property type="term" value="F:microtubule binding"/>
    <property type="evidence" value="ECO:0007669"/>
    <property type="project" value="InterPro"/>
</dbReference>
<keyword evidence="4 7" id="KW-0067">ATP-binding</keyword>
<evidence type="ECO:0000259" key="10">
    <source>
        <dbReference type="PROSITE" id="PS50067"/>
    </source>
</evidence>
<dbReference type="InterPro" id="IPR019821">
    <property type="entry name" value="Kinesin_motor_CS"/>
</dbReference>
<evidence type="ECO:0000256" key="9">
    <source>
        <dbReference type="SAM" id="Coils"/>
    </source>
</evidence>
<dbReference type="Pfam" id="PF00225">
    <property type="entry name" value="Kinesin"/>
    <property type="match status" value="1"/>
</dbReference>
<dbReference type="SUPFAM" id="SSF52540">
    <property type="entry name" value="P-loop containing nucleoside triphosphate hydrolases"/>
    <property type="match status" value="1"/>
</dbReference>
<reference evidence="11" key="1">
    <citation type="journal article" date="2013" name="Genetics">
        <title>The draft genome and transcriptome of Panagrellus redivivus are shaped by the harsh demands of a free-living lifestyle.</title>
        <authorList>
            <person name="Srinivasan J."/>
            <person name="Dillman A.R."/>
            <person name="Macchietto M.G."/>
            <person name="Heikkinen L."/>
            <person name="Lakso M."/>
            <person name="Fracchia K.M."/>
            <person name="Antoshechkin I."/>
            <person name="Mortazavi A."/>
            <person name="Wong G."/>
            <person name="Sternberg P.W."/>
        </authorList>
    </citation>
    <scope>NUCLEOTIDE SEQUENCE [LARGE SCALE GENOMIC DNA]</scope>
    <source>
        <strain evidence="11">MT8872</strain>
    </source>
</reference>
<evidence type="ECO:0000256" key="7">
    <source>
        <dbReference type="PROSITE-ProRule" id="PRU00283"/>
    </source>
</evidence>
<dbReference type="PROSITE" id="PS00411">
    <property type="entry name" value="KINESIN_MOTOR_1"/>
    <property type="match status" value="1"/>
</dbReference>
<keyword evidence="3 7" id="KW-0547">Nucleotide-binding</keyword>
<evidence type="ECO:0000313" key="12">
    <source>
        <dbReference type="WBParaSite" id="Pan_g13264.t1"/>
    </source>
</evidence>
<evidence type="ECO:0000256" key="6">
    <source>
        <dbReference type="ARBA" id="ARBA00023212"/>
    </source>
</evidence>
<evidence type="ECO:0000256" key="1">
    <source>
        <dbReference type="ARBA" id="ARBA00004245"/>
    </source>
</evidence>
<evidence type="ECO:0000256" key="2">
    <source>
        <dbReference type="ARBA" id="ARBA00022490"/>
    </source>
</evidence>
<dbReference type="Gene3D" id="3.40.850.10">
    <property type="entry name" value="Kinesin motor domain"/>
    <property type="match status" value="1"/>
</dbReference>
<dbReference type="WBParaSite" id="Pan_g13264.t1">
    <property type="protein sequence ID" value="Pan_g13264.t1"/>
    <property type="gene ID" value="Pan_g13264"/>
</dbReference>
<protein>
    <recommendedName>
        <fullName evidence="8">Kinesin-like protein</fullName>
    </recommendedName>
</protein>
<feature type="coiled-coil region" evidence="9">
    <location>
        <begin position="469"/>
        <end position="503"/>
    </location>
</feature>
<dbReference type="SMART" id="SM00129">
    <property type="entry name" value="KISc"/>
    <property type="match status" value="1"/>
</dbReference>
<dbReference type="CDD" id="cd00106">
    <property type="entry name" value="KISc"/>
    <property type="match status" value="1"/>
</dbReference>
<accession>A0A7E4UVH3</accession>
<dbReference type="InterPro" id="IPR027417">
    <property type="entry name" value="P-loop_NTPase"/>
</dbReference>
<dbReference type="GO" id="GO:0051231">
    <property type="term" value="P:spindle elongation"/>
    <property type="evidence" value="ECO:0007669"/>
    <property type="project" value="TreeGrafter"/>
</dbReference>
<keyword evidence="7 8" id="KW-0505">Motor protein</keyword>
<dbReference type="InterPro" id="IPR036961">
    <property type="entry name" value="Kinesin_motor_dom_sf"/>
</dbReference>
<keyword evidence="2" id="KW-0963">Cytoplasm</keyword>
<dbReference type="InterPro" id="IPR027640">
    <property type="entry name" value="Kinesin-like_fam"/>
</dbReference>
<dbReference type="PRINTS" id="PR00380">
    <property type="entry name" value="KINESINHEAVY"/>
</dbReference>
<dbReference type="Proteomes" id="UP000492821">
    <property type="component" value="Unassembled WGS sequence"/>
</dbReference>
<evidence type="ECO:0000256" key="3">
    <source>
        <dbReference type="ARBA" id="ARBA00022741"/>
    </source>
</evidence>
<dbReference type="GO" id="GO:0007018">
    <property type="term" value="P:microtubule-based movement"/>
    <property type="evidence" value="ECO:0007669"/>
    <property type="project" value="InterPro"/>
</dbReference>
<feature type="coiled-coil region" evidence="9">
    <location>
        <begin position="839"/>
        <end position="938"/>
    </location>
</feature>
<keyword evidence="8" id="KW-0493">Microtubule</keyword>
<proteinExistence type="inferred from homology"/>
<keyword evidence="11" id="KW-1185">Reference proteome</keyword>
<sequence length="945" mass="107952">MQSEHIQVAARVRPPLQKGKRCVTADTGTGRVIVTSTDDKNSFFEFTAVFDENTSQELVYTETAKHVVDGFVTGINGTVFAYGQTGSGKTYTMIGPEMDKPSRGVVPRAIKAVFNHLDDQLSRLGEKFDYITRVSFLELYNERLYDLLMNGESIDYREMENRQVDVQDSEQCLQVISKGWSGRKTAPTAMNIESSRSHAIITLFLRTQLEEDGVVQQRESRLHLVDLAGSERQSETQATGDRLREACNINKSLSTLCQVIRSLSATHKPSYINFRDSLLTRMLKDALGGNSRTSVIVNLHSMAAYYNDSMSTLRFAQNVRKIKNNAKVNENVSGVSAEMLQAKIVELNLKLRAAEEACKQAEARAKAGRSSVESTADNNELLKAEREKFNAMKTQFSTMLHDMKLQLGQSELKNSMLQASNKFLVDARRDIVNTDEMTDMFRQKFDETIEEWKQLVNEESPANASDIELLRYHEEVTRLQRELAKKTEQYEKKNLEFEELNTQLMQMKPLCESDEFNPPLSPVPGQQTLQRPEASGDLAYYRGKYKELQVENVKLNQIIHENKRIIDDWQAAGTDELERCNLKLLEAQGEIEKHLASIKSKDNEIEVLDGEVKRLRERITRADERMTELDGEKFALEKHYESVEHELKEFKEQYEQVLNKGASLRDNIENMSPGGDAASDYERQLLDLQVAFDERENTIKSLREEIKVRDASLATYKKLRTRSTDYKCHRCVSKDEKFADLAEKYDSAVSALTQLETEMQNVCEDYENRLKAGQINTEVLEKKLKDVQTDFDRCSNELRVVIGVVLESTVSNTETRFSVFGPGCLSGSQSGFQFVCERLRQQRQALANAELDVKITEKQKEDALEKLNEVTAELNKVKDRSERLKVLVDEKQSSIEKLNNLMDETAGLRDNKARIKIFDKLKNEKYQVEMELFQLKQKCKCGAAR</sequence>
<dbReference type="PROSITE" id="PS50067">
    <property type="entry name" value="KINESIN_MOTOR_2"/>
    <property type="match status" value="1"/>
</dbReference>
<dbReference type="GO" id="GO:0005524">
    <property type="term" value="F:ATP binding"/>
    <property type="evidence" value="ECO:0007669"/>
    <property type="project" value="UniProtKB-UniRule"/>
</dbReference>
<dbReference type="GO" id="GO:0003777">
    <property type="term" value="F:microtubule motor activity"/>
    <property type="evidence" value="ECO:0007669"/>
    <property type="project" value="InterPro"/>
</dbReference>
<dbReference type="AlphaFoldDB" id="A0A7E4UVH3"/>
<name>A0A7E4UVH3_PANRE</name>
<dbReference type="GO" id="GO:0005875">
    <property type="term" value="C:microtubule associated complex"/>
    <property type="evidence" value="ECO:0007669"/>
    <property type="project" value="TreeGrafter"/>
</dbReference>
<evidence type="ECO:0000256" key="4">
    <source>
        <dbReference type="ARBA" id="ARBA00022840"/>
    </source>
</evidence>
<keyword evidence="6" id="KW-0206">Cytoskeleton</keyword>
<dbReference type="GO" id="GO:0005874">
    <property type="term" value="C:microtubule"/>
    <property type="evidence" value="ECO:0007669"/>
    <property type="project" value="UniProtKB-KW"/>
</dbReference>
<dbReference type="GO" id="GO:0007052">
    <property type="term" value="P:mitotic spindle organization"/>
    <property type="evidence" value="ECO:0007669"/>
    <property type="project" value="TreeGrafter"/>
</dbReference>
<feature type="domain" description="Kinesin motor" evidence="10">
    <location>
        <begin position="5"/>
        <end position="322"/>
    </location>
</feature>
<keyword evidence="5 9" id="KW-0175">Coiled coil</keyword>
<comment type="subcellular location">
    <subcellularLocation>
        <location evidence="1">Cytoplasm</location>
        <location evidence="1">Cytoskeleton</location>
    </subcellularLocation>
</comment>
<feature type="coiled-coil region" evidence="9">
    <location>
        <begin position="337"/>
        <end position="371"/>
    </location>
</feature>
<feature type="coiled-coil region" evidence="9">
    <location>
        <begin position="598"/>
        <end position="705"/>
    </location>
</feature>